<dbReference type="InterPro" id="IPR023187">
    <property type="entry name" value="Tscrpt_reg_MarR-type_CS"/>
</dbReference>
<dbReference type="OrthoDB" id="582199at2"/>
<dbReference type="InterPro" id="IPR036388">
    <property type="entry name" value="WH-like_DNA-bd_sf"/>
</dbReference>
<dbReference type="GO" id="GO:0003677">
    <property type="term" value="F:DNA binding"/>
    <property type="evidence" value="ECO:0007669"/>
    <property type="project" value="UniProtKB-KW"/>
</dbReference>
<evidence type="ECO:0000259" key="4">
    <source>
        <dbReference type="PROSITE" id="PS50995"/>
    </source>
</evidence>
<dbReference type="PROSITE" id="PS50995">
    <property type="entry name" value="HTH_MARR_2"/>
    <property type="match status" value="1"/>
</dbReference>
<dbReference type="PANTHER" id="PTHR42756:SF1">
    <property type="entry name" value="TRANSCRIPTIONAL REPRESSOR OF EMRAB OPERON"/>
    <property type="match status" value="1"/>
</dbReference>
<dbReference type="RefSeq" id="WP_092498299.1">
    <property type="nucleotide sequence ID" value="NZ_FOFG01000013.1"/>
</dbReference>
<dbReference type="SUPFAM" id="SSF46785">
    <property type="entry name" value="Winged helix' DNA-binding domain"/>
    <property type="match status" value="1"/>
</dbReference>
<proteinExistence type="predicted"/>
<reference evidence="5 6" key="1">
    <citation type="submission" date="2016-10" db="EMBL/GenBank/DDBJ databases">
        <authorList>
            <person name="de Groot N.N."/>
        </authorList>
    </citation>
    <scope>NUCLEOTIDE SEQUENCE [LARGE SCALE GENOMIC DNA]</scope>
    <source>
        <strain evidence="5 6">A52C2</strain>
    </source>
</reference>
<organism evidence="5 6">
    <name type="scientific">Faunimonas pinastri</name>
    <dbReference type="NCBI Taxonomy" id="1855383"/>
    <lineage>
        <taxon>Bacteria</taxon>
        <taxon>Pseudomonadati</taxon>
        <taxon>Pseudomonadota</taxon>
        <taxon>Alphaproteobacteria</taxon>
        <taxon>Hyphomicrobiales</taxon>
        <taxon>Afifellaceae</taxon>
        <taxon>Faunimonas</taxon>
    </lineage>
</organism>
<feature type="domain" description="HTH marR-type" evidence="4">
    <location>
        <begin position="8"/>
        <end position="142"/>
    </location>
</feature>
<dbReference type="PROSITE" id="PS01117">
    <property type="entry name" value="HTH_MARR_1"/>
    <property type="match status" value="1"/>
</dbReference>
<dbReference type="EMBL" id="FOFG01000013">
    <property type="protein sequence ID" value="SER22330.1"/>
    <property type="molecule type" value="Genomic_DNA"/>
</dbReference>
<accession>A0A1H9MF22</accession>
<keyword evidence="2 5" id="KW-0238">DNA-binding</keyword>
<dbReference type="InterPro" id="IPR036390">
    <property type="entry name" value="WH_DNA-bd_sf"/>
</dbReference>
<dbReference type="PANTHER" id="PTHR42756">
    <property type="entry name" value="TRANSCRIPTIONAL REGULATOR, MARR"/>
    <property type="match status" value="1"/>
</dbReference>
<dbReference type="Proteomes" id="UP000199647">
    <property type="component" value="Unassembled WGS sequence"/>
</dbReference>
<evidence type="ECO:0000256" key="2">
    <source>
        <dbReference type="ARBA" id="ARBA00023125"/>
    </source>
</evidence>
<sequence>MVLSSSNSETTGFLVSEVARLFRQHFERALLAEGRGLTSGESRTLFYVSLLGGVRQAVLAEKMLVEPMTLSGFLDRLEQRDLITRMTDPDDRRAKIVTTTEKADSLLEQIRETAGTVRQQATNGLSEDEIGLLHRVLNVMRSNLGNEGRDIVL</sequence>
<keyword evidence="3" id="KW-0804">Transcription</keyword>
<gene>
    <name evidence="5" type="ORF">SAMN05216548_11392</name>
</gene>
<dbReference type="GO" id="GO:0003700">
    <property type="term" value="F:DNA-binding transcription factor activity"/>
    <property type="evidence" value="ECO:0007669"/>
    <property type="project" value="InterPro"/>
</dbReference>
<dbReference type="AlphaFoldDB" id="A0A1H9MF22"/>
<evidence type="ECO:0000313" key="6">
    <source>
        <dbReference type="Proteomes" id="UP000199647"/>
    </source>
</evidence>
<dbReference type="Gene3D" id="1.10.10.10">
    <property type="entry name" value="Winged helix-like DNA-binding domain superfamily/Winged helix DNA-binding domain"/>
    <property type="match status" value="1"/>
</dbReference>
<dbReference type="Pfam" id="PF01047">
    <property type="entry name" value="MarR"/>
    <property type="match status" value="1"/>
</dbReference>
<keyword evidence="1" id="KW-0805">Transcription regulation</keyword>
<dbReference type="InterPro" id="IPR000835">
    <property type="entry name" value="HTH_MarR-typ"/>
</dbReference>
<dbReference type="SMART" id="SM00347">
    <property type="entry name" value="HTH_MARR"/>
    <property type="match status" value="1"/>
</dbReference>
<keyword evidence="6" id="KW-1185">Reference proteome</keyword>
<name>A0A1H9MF22_9HYPH</name>
<evidence type="ECO:0000256" key="3">
    <source>
        <dbReference type="ARBA" id="ARBA00023163"/>
    </source>
</evidence>
<protein>
    <submittedName>
        <fullName evidence="5">DNA-binding transcriptional regulator, MarR family</fullName>
    </submittedName>
</protein>
<evidence type="ECO:0000256" key="1">
    <source>
        <dbReference type="ARBA" id="ARBA00023015"/>
    </source>
</evidence>
<evidence type="ECO:0000313" key="5">
    <source>
        <dbReference type="EMBL" id="SER22330.1"/>
    </source>
</evidence>
<dbReference type="PRINTS" id="PR00598">
    <property type="entry name" value="HTHMARR"/>
</dbReference>